<evidence type="ECO:0000256" key="1">
    <source>
        <dbReference type="ARBA" id="ARBA00022729"/>
    </source>
</evidence>
<keyword evidence="3" id="KW-0106">Calcium</keyword>
<gene>
    <name evidence="6" type="ORF">HK097_004004</name>
</gene>
<feature type="chain" id="PRO_5042062199" description="EF-hand domain-containing protein" evidence="5">
    <location>
        <begin position="25"/>
        <end position="217"/>
    </location>
</feature>
<protein>
    <recommendedName>
        <fullName evidence="8">EF-hand domain-containing protein</fullName>
    </recommendedName>
</protein>
<dbReference type="PROSITE" id="PS00018">
    <property type="entry name" value="EF_HAND_1"/>
    <property type="match status" value="1"/>
</dbReference>
<dbReference type="InterPro" id="IPR052110">
    <property type="entry name" value="MCFD2-like"/>
</dbReference>
<dbReference type="Gene3D" id="1.10.238.10">
    <property type="entry name" value="EF-hand"/>
    <property type="match status" value="1"/>
</dbReference>
<feature type="compositionally biased region" description="Low complexity" evidence="4">
    <location>
        <begin position="78"/>
        <end position="89"/>
    </location>
</feature>
<evidence type="ECO:0000256" key="3">
    <source>
        <dbReference type="ARBA" id="ARBA00022837"/>
    </source>
</evidence>
<name>A0AAD5SMD9_9FUNG</name>
<feature type="compositionally biased region" description="Polar residues" evidence="4">
    <location>
        <begin position="50"/>
        <end position="60"/>
    </location>
</feature>
<dbReference type="InterPro" id="IPR011992">
    <property type="entry name" value="EF-hand-dom_pair"/>
</dbReference>
<keyword evidence="7" id="KW-1185">Reference proteome</keyword>
<evidence type="ECO:0000256" key="5">
    <source>
        <dbReference type="SAM" id="SignalP"/>
    </source>
</evidence>
<reference evidence="6" key="1">
    <citation type="submission" date="2020-05" db="EMBL/GenBank/DDBJ databases">
        <title>Phylogenomic resolution of chytrid fungi.</title>
        <authorList>
            <person name="Stajich J.E."/>
            <person name="Amses K."/>
            <person name="Simmons R."/>
            <person name="Seto K."/>
            <person name="Myers J."/>
            <person name="Bonds A."/>
            <person name="Quandt C.A."/>
            <person name="Barry K."/>
            <person name="Liu P."/>
            <person name="Grigoriev I."/>
            <person name="Longcore J.E."/>
            <person name="James T.Y."/>
        </authorList>
    </citation>
    <scope>NUCLEOTIDE SEQUENCE</scope>
    <source>
        <strain evidence="6">JEL0318</strain>
    </source>
</reference>
<sequence>MRLPIFSLAIPLLTVLLSLSPAEARNAQYQKGGANYGGKSSPPTFKPNAQIPSETRNSPFTAPPDFHKAAQHAREAARIAAEQAQAAAHNTGTGGYRNPDGRPPGLQPTSTYTKQYPRKTNKPGNPDEDDDLYYFFTLHDRNADYHLDGHELMRAFVDAEGDGSDMDGDGKIEEPKRHLTLAEVQNMVDHVIGEDDLDNDGMISWEEYLLSQQHADD</sequence>
<dbReference type="PANTHER" id="PTHR23104:SF1">
    <property type="entry name" value="EF-HAND DOMAIN-CONTAINING PROTEIN"/>
    <property type="match status" value="1"/>
</dbReference>
<dbReference type="PANTHER" id="PTHR23104">
    <property type="entry name" value="MULTIPLE COAGULATION FACTOR DEFICIENCY PROTEIN 2 NEURAL STEM CELL DERIVED NEURONAL SURVIVAL PROTEIN"/>
    <property type="match status" value="1"/>
</dbReference>
<organism evidence="6 7">
    <name type="scientific">Rhizophlyctis rosea</name>
    <dbReference type="NCBI Taxonomy" id="64517"/>
    <lineage>
        <taxon>Eukaryota</taxon>
        <taxon>Fungi</taxon>
        <taxon>Fungi incertae sedis</taxon>
        <taxon>Chytridiomycota</taxon>
        <taxon>Chytridiomycota incertae sedis</taxon>
        <taxon>Chytridiomycetes</taxon>
        <taxon>Rhizophlyctidales</taxon>
        <taxon>Rhizophlyctidaceae</taxon>
        <taxon>Rhizophlyctis</taxon>
    </lineage>
</organism>
<dbReference type="AlphaFoldDB" id="A0AAD5SMD9"/>
<evidence type="ECO:0000256" key="2">
    <source>
        <dbReference type="ARBA" id="ARBA00022737"/>
    </source>
</evidence>
<evidence type="ECO:0000313" key="7">
    <source>
        <dbReference type="Proteomes" id="UP001212841"/>
    </source>
</evidence>
<accession>A0AAD5SMD9</accession>
<evidence type="ECO:0000256" key="4">
    <source>
        <dbReference type="SAM" id="MobiDB-lite"/>
    </source>
</evidence>
<dbReference type="Proteomes" id="UP001212841">
    <property type="component" value="Unassembled WGS sequence"/>
</dbReference>
<feature type="signal peptide" evidence="5">
    <location>
        <begin position="1"/>
        <end position="24"/>
    </location>
</feature>
<keyword evidence="1 5" id="KW-0732">Signal</keyword>
<feature type="compositionally biased region" description="Basic and acidic residues" evidence="4">
    <location>
        <begin position="65"/>
        <end position="77"/>
    </location>
</feature>
<dbReference type="InterPro" id="IPR018247">
    <property type="entry name" value="EF_Hand_1_Ca_BS"/>
</dbReference>
<feature type="region of interest" description="Disordered" evidence="4">
    <location>
        <begin position="30"/>
        <end position="128"/>
    </location>
</feature>
<keyword evidence="2" id="KW-0677">Repeat</keyword>
<comment type="caution">
    <text evidence="6">The sequence shown here is derived from an EMBL/GenBank/DDBJ whole genome shotgun (WGS) entry which is preliminary data.</text>
</comment>
<evidence type="ECO:0008006" key="8">
    <source>
        <dbReference type="Google" id="ProtNLM"/>
    </source>
</evidence>
<dbReference type="EMBL" id="JADGJD010000002">
    <property type="protein sequence ID" value="KAJ3057484.1"/>
    <property type="molecule type" value="Genomic_DNA"/>
</dbReference>
<evidence type="ECO:0000313" key="6">
    <source>
        <dbReference type="EMBL" id="KAJ3057484.1"/>
    </source>
</evidence>
<proteinExistence type="predicted"/>
<dbReference type="SUPFAM" id="SSF47473">
    <property type="entry name" value="EF-hand"/>
    <property type="match status" value="1"/>
</dbReference>